<accession>A0A3P3XPE6</accession>
<keyword evidence="1" id="KW-1133">Transmembrane helix</keyword>
<name>A0A3P3XPE6_9SPIR</name>
<evidence type="ECO:0000256" key="1">
    <source>
        <dbReference type="SAM" id="Phobius"/>
    </source>
</evidence>
<dbReference type="InterPro" id="IPR021309">
    <property type="entry name" value="YgaP-like_TM"/>
</dbReference>
<evidence type="ECO:0000259" key="2">
    <source>
        <dbReference type="Pfam" id="PF11127"/>
    </source>
</evidence>
<feature type="domain" description="Inner membrane protein YgaP-like transmembrane" evidence="2">
    <location>
        <begin position="1"/>
        <end position="65"/>
    </location>
</feature>
<organism evidence="3">
    <name type="scientific">uncultured spirochete</name>
    <dbReference type="NCBI Taxonomy" id="156406"/>
    <lineage>
        <taxon>Bacteria</taxon>
        <taxon>Pseudomonadati</taxon>
        <taxon>Spirochaetota</taxon>
        <taxon>Spirochaetia</taxon>
        <taxon>Spirochaetales</taxon>
        <taxon>environmental samples</taxon>
    </lineage>
</organism>
<dbReference type="EMBL" id="FWDO01000004">
    <property type="protein sequence ID" value="SLM18140.1"/>
    <property type="molecule type" value="Genomic_DNA"/>
</dbReference>
<sequence>MTKNMGKTDKTIRLIVAIVIAIFILTGVLTGAWAWILGILAVFFAVTSAISFCPLYTVLGISTASKAEKEKPKEEEKK</sequence>
<keyword evidence="1" id="KW-0472">Membrane</keyword>
<keyword evidence="1" id="KW-0812">Transmembrane</keyword>
<feature type="transmembrane region" description="Helical" evidence="1">
    <location>
        <begin position="12"/>
        <end position="29"/>
    </location>
</feature>
<proteinExistence type="predicted"/>
<dbReference type="Pfam" id="PF11127">
    <property type="entry name" value="YgaP-like_TM"/>
    <property type="match status" value="1"/>
</dbReference>
<gene>
    <name evidence="3" type="ORF">SPIRO4BDMA_40712</name>
</gene>
<protein>
    <recommendedName>
        <fullName evidence="2">Inner membrane protein YgaP-like transmembrane domain-containing protein</fullName>
    </recommendedName>
</protein>
<dbReference type="AlphaFoldDB" id="A0A3P3XPE6"/>
<evidence type="ECO:0000313" key="3">
    <source>
        <dbReference type="EMBL" id="SLM18140.1"/>
    </source>
</evidence>
<feature type="transmembrane region" description="Helical" evidence="1">
    <location>
        <begin position="35"/>
        <end position="59"/>
    </location>
</feature>
<reference evidence="3" key="1">
    <citation type="submission" date="2017-02" db="EMBL/GenBank/DDBJ databases">
        <authorList>
            <person name="Regsiter A."/>
            <person name="William W."/>
        </authorList>
    </citation>
    <scope>NUCLEOTIDE SEQUENCE</scope>
    <source>
        <strain evidence="3">BdmA 4</strain>
    </source>
</reference>